<keyword evidence="3" id="KW-0645">Protease</keyword>
<dbReference type="Pfam" id="PF02517">
    <property type="entry name" value="Rce1-like"/>
    <property type="match status" value="1"/>
</dbReference>
<dbReference type="InterPro" id="IPR003675">
    <property type="entry name" value="Rce1/LyrA-like_dom"/>
</dbReference>
<dbReference type="STRING" id="1527444.ucyna2_00634"/>
<comment type="caution">
    <text evidence="3">The sequence shown here is derived from an EMBL/GenBank/DDBJ whole genome shotgun (WGS) entry which is preliminary data.</text>
</comment>
<organism evidence="3 4">
    <name type="scientific">Candidatus Atelocyanobacterium thalassa isolate SIO64986</name>
    <dbReference type="NCBI Taxonomy" id="1527444"/>
    <lineage>
        <taxon>Bacteria</taxon>
        <taxon>Bacillati</taxon>
        <taxon>Cyanobacteriota</taxon>
        <taxon>Cyanophyceae</taxon>
        <taxon>Oscillatoriophycideae</taxon>
        <taxon>Chroococcales</taxon>
        <taxon>Aphanothecaceae</taxon>
        <taxon>Candidatus Atelocyanobacterium</taxon>
        <taxon>Candidatus Atelocyanobacterium thalassae</taxon>
    </lineage>
</organism>
<keyword evidence="1" id="KW-0472">Membrane</keyword>
<reference evidence="3 4" key="1">
    <citation type="submission" date="2014-08" db="EMBL/GenBank/DDBJ databases">
        <title>Comparative genomics reveals surprising divergence of two closely related strains of uncultivated UCYN-A cyanobacteria.</title>
        <authorList>
            <person name="Bombar D."/>
            <person name="Heller P."/>
            <person name="Sanchez-Baracaldo P."/>
            <person name="Carter B.J."/>
            <person name="Zert J.P."/>
        </authorList>
    </citation>
    <scope>NUCLEOTIDE SEQUENCE [LARGE SCALE GENOMIC DNA]</scope>
</reference>
<dbReference type="PATRIC" id="fig|1527444.3.peg.609"/>
<keyword evidence="1" id="KW-0812">Transmembrane</keyword>
<keyword evidence="1" id="KW-1133">Transmembrane helix</keyword>
<feature type="transmembrane region" description="Helical" evidence="1">
    <location>
        <begin position="157"/>
        <end position="176"/>
    </location>
</feature>
<dbReference type="Proteomes" id="UP000028922">
    <property type="component" value="Unassembled WGS sequence"/>
</dbReference>
<protein>
    <submittedName>
        <fullName evidence="3">CAAX protease self-immunity</fullName>
    </submittedName>
</protein>
<feature type="transmembrane region" description="Helical" evidence="1">
    <location>
        <begin position="44"/>
        <end position="62"/>
    </location>
</feature>
<evidence type="ECO:0000313" key="4">
    <source>
        <dbReference type="Proteomes" id="UP000028922"/>
    </source>
</evidence>
<dbReference type="EMBL" id="JPSP01000005">
    <property type="protein sequence ID" value="KFF41565.1"/>
    <property type="molecule type" value="Genomic_DNA"/>
</dbReference>
<feature type="transmembrane region" description="Helical" evidence="1">
    <location>
        <begin position="111"/>
        <end position="137"/>
    </location>
</feature>
<gene>
    <name evidence="3" type="ORF">ucyna2_00634</name>
</gene>
<feature type="transmembrane region" description="Helical" evidence="1">
    <location>
        <begin position="188"/>
        <end position="208"/>
    </location>
</feature>
<feature type="transmembrane region" description="Helical" evidence="1">
    <location>
        <begin position="82"/>
        <end position="99"/>
    </location>
</feature>
<evidence type="ECO:0000259" key="2">
    <source>
        <dbReference type="Pfam" id="PF02517"/>
    </source>
</evidence>
<dbReference type="AlphaFoldDB" id="A0A086CHA1"/>
<sequence>MSLRAVRNSLDLILNGIEWEAILSSRLIQQLSVFIKTFSSEIQVISLVFTWFIVWSPIAFFISKKIKWRPFEPLNPSQKLLLLIPLYLLVPPLVSLMLIREHKSLANYGLVFKYDFLVDFFVGLLISLLSLIVLFKLEEKLDYLKWNFENKITLNRILFSTLGLALWIGLTEELIFRGIIQTILEDNHNILIAGVICSIVFALLHLVWERKETLPQLPGLWLMGMVLTEAKWVHNGDLGLPWGLHTGWILGISLLESTKLITYKDLKGDYIVGIGQKPLAGIMGVLSLLVTGIVLWSFTII</sequence>
<name>A0A086CHA1_9CHRO</name>
<feature type="domain" description="CAAX prenyl protease 2/Lysostaphin resistance protein A-like" evidence="2">
    <location>
        <begin position="158"/>
        <end position="248"/>
    </location>
</feature>
<dbReference type="GO" id="GO:0004175">
    <property type="term" value="F:endopeptidase activity"/>
    <property type="evidence" value="ECO:0007669"/>
    <property type="project" value="UniProtKB-ARBA"/>
</dbReference>
<evidence type="ECO:0000256" key="1">
    <source>
        <dbReference type="SAM" id="Phobius"/>
    </source>
</evidence>
<dbReference type="GO" id="GO:0006508">
    <property type="term" value="P:proteolysis"/>
    <property type="evidence" value="ECO:0007669"/>
    <property type="project" value="UniProtKB-KW"/>
</dbReference>
<evidence type="ECO:0000313" key="3">
    <source>
        <dbReference type="EMBL" id="KFF41565.1"/>
    </source>
</evidence>
<accession>A0A086CHA1</accession>
<dbReference type="GO" id="GO:0080120">
    <property type="term" value="P:CAAX-box protein maturation"/>
    <property type="evidence" value="ECO:0007669"/>
    <property type="project" value="UniProtKB-ARBA"/>
</dbReference>
<keyword evidence="3" id="KW-0378">Hydrolase</keyword>
<dbReference type="eggNOG" id="COG1266">
    <property type="taxonomic scope" value="Bacteria"/>
</dbReference>
<feature type="transmembrane region" description="Helical" evidence="1">
    <location>
        <begin position="279"/>
        <end position="298"/>
    </location>
</feature>
<proteinExistence type="predicted"/>